<keyword evidence="4" id="KW-1185">Reference proteome</keyword>
<protein>
    <submittedName>
        <fullName evidence="3">Uncharacterized protein</fullName>
    </submittedName>
</protein>
<name>A0ABT8D7Y5_9RHOB</name>
<evidence type="ECO:0000313" key="4">
    <source>
        <dbReference type="Proteomes" id="UP001243846"/>
    </source>
</evidence>
<feature type="chain" id="PRO_5045684456" evidence="2">
    <location>
        <begin position="21"/>
        <end position="54"/>
    </location>
</feature>
<comment type="caution">
    <text evidence="3">The sequence shown here is derived from an EMBL/GenBank/DDBJ whole genome shotgun (WGS) entry which is preliminary data.</text>
</comment>
<sequence length="54" mass="5649">MRGGFWAALALCATAWAATAQDTTYPNFGDPKARRAESRLSPCSGRTGRGGAFA</sequence>
<evidence type="ECO:0000313" key="3">
    <source>
        <dbReference type="EMBL" id="MDN3712634.1"/>
    </source>
</evidence>
<feature type="signal peptide" evidence="2">
    <location>
        <begin position="1"/>
        <end position="20"/>
    </location>
</feature>
<feature type="region of interest" description="Disordered" evidence="1">
    <location>
        <begin position="27"/>
        <end position="54"/>
    </location>
</feature>
<evidence type="ECO:0000256" key="1">
    <source>
        <dbReference type="SAM" id="MobiDB-lite"/>
    </source>
</evidence>
<accession>A0ABT8D7Y5</accession>
<evidence type="ECO:0000256" key="2">
    <source>
        <dbReference type="SAM" id="SignalP"/>
    </source>
</evidence>
<proteinExistence type="predicted"/>
<dbReference type="EMBL" id="JAUFRC010000001">
    <property type="protein sequence ID" value="MDN3712634.1"/>
    <property type="molecule type" value="Genomic_DNA"/>
</dbReference>
<reference evidence="4" key="1">
    <citation type="journal article" date="2019" name="Int. J. Syst. Evol. Microbiol.">
        <title>The Global Catalogue of Microorganisms (GCM) 10K type strain sequencing project: providing services to taxonomists for standard genome sequencing and annotation.</title>
        <authorList>
            <consortium name="The Broad Institute Genomics Platform"/>
            <consortium name="The Broad Institute Genome Sequencing Center for Infectious Disease"/>
            <person name="Wu L."/>
            <person name="Ma J."/>
        </authorList>
    </citation>
    <scope>NUCLEOTIDE SEQUENCE [LARGE SCALE GENOMIC DNA]</scope>
    <source>
        <strain evidence="4">CECT 8482</strain>
    </source>
</reference>
<organism evidence="3 4">
    <name type="scientific">Paracoccus cavernae</name>
    <dbReference type="NCBI Taxonomy" id="1571207"/>
    <lineage>
        <taxon>Bacteria</taxon>
        <taxon>Pseudomonadati</taxon>
        <taxon>Pseudomonadota</taxon>
        <taxon>Alphaproteobacteria</taxon>
        <taxon>Rhodobacterales</taxon>
        <taxon>Paracoccaceae</taxon>
        <taxon>Paracoccus</taxon>
    </lineage>
</organism>
<dbReference type="Proteomes" id="UP001243846">
    <property type="component" value="Unassembled WGS sequence"/>
</dbReference>
<keyword evidence="2" id="KW-0732">Signal</keyword>
<gene>
    <name evidence="3" type="ORF">QWZ10_14350</name>
</gene>